<sequence>MDIPVKRVLYHHRTQGKAVEGVHIRGITDALRVEGVAVDIISLPGADPYSSPKAMSPTQQARPWMAWVNKLPEPLFELAEVAYNLVAAWRLLAYLRQHPDLDFIYERYSLFMFLPTWLARRRGVPMIMEVNDSATVERVRPLFFKRLAMAIERWTFRNADGLVFVSSVFRDRALAAHGALAPAIITPNAANIDKFTFTQAQRDDARRHYGLEGHVVCGYLGAFVPWHAIDRFVHQIADRLEAAPHLKLLLVGDGSTYPALRAFVEERGLSDRVVLTGRVPHDAVPGLLAAMDMAVLPSAGDYTSPVKLFEFMACGVAPVAPDFEPIREVLEEGATGWMFPAGDMEAAVESVLKYSQDAEALRRVGANARAYITRHRQWRNNILQLVEFHQAIGQGSTGQTDIRTA</sequence>
<evidence type="ECO:0000259" key="1">
    <source>
        <dbReference type="Pfam" id="PF13579"/>
    </source>
</evidence>
<dbReference type="PANTHER" id="PTHR45947:SF3">
    <property type="entry name" value="SULFOQUINOVOSYL TRANSFERASE SQD2"/>
    <property type="match status" value="1"/>
</dbReference>
<dbReference type="Pfam" id="PF13692">
    <property type="entry name" value="Glyco_trans_1_4"/>
    <property type="match status" value="1"/>
</dbReference>
<dbReference type="Gene3D" id="3.40.50.2000">
    <property type="entry name" value="Glycogen Phosphorylase B"/>
    <property type="match status" value="2"/>
</dbReference>
<dbReference type="InterPro" id="IPR028098">
    <property type="entry name" value="Glyco_trans_4-like_N"/>
</dbReference>
<dbReference type="Proteomes" id="UP000781710">
    <property type="component" value="Unassembled WGS sequence"/>
</dbReference>
<dbReference type="EMBL" id="PDWW01000003">
    <property type="protein sequence ID" value="KAF1726601.1"/>
    <property type="molecule type" value="Genomic_DNA"/>
</dbReference>
<evidence type="ECO:0000313" key="3">
    <source>
        <dbReference type="Proteomes" id="UP000781710"/>
    </source>
</evidence>
<proteinExistence type="predicted"/>
<dbReference type="Pfam" id="PF13579">
    <property type="entry name" value="Glyco_trans_4_4"/>
    <property type="match status" value="1"/>
</dbReference>
<dbReference type="PANTHER" id="PTHR45947">
    <property type="entry name" value="SULFOQUINOVOSYL TRANSFERASE SQD2"/>
    <property type="match status" value="1"/>
</dbReference>
<name>A0ABQ6ZK75_9GAMM</name>
<protein>
    <submittedName>
        <fullName evidence="2">Glycosyltransferase WbuB</fullName>
    </submittedName>
</protein>
<dbReference type="InterPro" id="IPR050194">
    <property type="entry name" value="Glycosyltransferase_grp1"/>
</dbReference>
<gene>
    <name evidence="2" type="ORF">CSC78_03350</name>
</gene>
<keyword evidence="3" id="KW-1185">Reference proteome</keyword>
<dbReference type="CDD" id="cd03794">
    <property type="entry name" value="GT4_WbuB-like"/>
    <property type="match status" value="1"/>
</dbReference>
<dbReference type="SUPFAM" id="SSF53756">
    <property type="entry name" value="UDP-Glycosyltransferase/glycogen phosphorylase"/>
    <property type="match status" value="1"/>
</dbReference>
<reference evidence="2 3" key="1">
    <citation type="submission" date="2017-10" db="EMBL/GenBank/DDBJ databases">
        <title>Whole genome sequencing of members of genus Pseudoxanthomonas.</title>
        <authorList>
            <person name="Kumar S."/>
            <person name="Bansal K."/>
            <person name="Kaur A."/>
            <person name="Patil P."/>
            <person name="Sharma S."/>
            <person name="Patil P.B."/>
        </authorList>
    </citation>
    <scope>NUCLEOTIDE SEQUENCE [LARGE SCALE GENOMIC DNA]</scope>
    <source>
        <strain evidence="2 3">DSM 17109</strain>
    </source>
</reference>
<dbReference type="RefSeq" id="WP_162336506.1">
    <property type="nucleotide sequence ID" value="NZ_CP171632.1"/>
</dbReference>
<comment type="caution">
    <text evidence="2">The sequence shown here is derived from an EMBL/GenBank/DDBJ whole genome shotgun (WGS) entry which is preliminary data.</text>
</comment>
<evidence type="ECO:0000313" key="2">
    <source>
        <dbReference type="EMBL" id="KAF1726601.1"/>
    </source>
</evidence>
<organism evidence="2 3">
    <name type="scientific">Pseudoxanthomonas japonensis</name>
    <dbReference type="NCBI Taxonomy" id="69284"/>
    <lineage>
        <taxon>Bacteria</taxon>
        <taxon>Pseudomonadati</taxon>
        <taxon>Pseudomonadota</taxon>
        <taxon>Gammaproteobacteria</taxon>
        <taxon>Lysobacterales</taxon>
        <taxon>Lysobacteraceae</taxon>
        <taxon>Pseudoxanthomonas</taxon>
    </lineage>
</organism>
<feature type="domain" description="Glycosyltransferase subfamily 4-like N-terminal" evidence="1">
    <location>
        <begin position="21"/>
        <end position="179"/>
    </location>
</feature>
<accession>A0ABQ6ZK75</accession>